<sequence length="226" mass="24997">MCEAWLAFPWGMEVRKLCAAIRQAPLPKASRGSLQRSKAPTPRCWQKKKLRRVRHHGFQRSITDRRANEACGRLTSQIGRDMVHSAKYGRTRNTRKRTYHAPGVSFPAPPPRGEFSVLRVPCVSSLRALLGLVTVVLGHIFAHKLTLVGVGLFRCFGFCRPGGVAAAVCHNLGRLVAPGWGGSFLVEAGGLYNSCASAILAFYWLLFSFWSFVASVCRCAAPPWWS</sequence>
<protein>
    <submittedName>
        <fullName evidence="1">Uncharacterized protein</fullName>
    </submittedName>
</protein>
<dbReference type="RefSeq" id="XP_028879783.1">
    <property type="nucleotide sequence ID" value="XM_029028930.1"/>
</dbReference>
<evidence type="ECO:0000313" key="1">
    <source>
        <dbReference type="EMBL" id="ORC85717.1"/>
    </source>
</evidence>
<name>A0A1X0NM01_9TRYP</name>
<dbReference type="GeneID" id="39988710"/>
<dbReference type="EMBL" id="NBCO01000033">
    <property type="protein sequence ID" value="ORC85717.1"/>
    <property type="molecule type" value="Genomic_DNA"/>
</dbReference>
<accession>A0A1X0NM01</accession>
<evidence type="ECO:0000313" key="2">
    <source>
        <dbReference type="Proteomes" id="UP000192257"/>
    </source>
</evidence>
<gene>
    <name evidence="1" type="ORF">TM35_000331740</name>
</gene>
<dbReference type="AlphaFoldDB" id="A0A1X0NM01"/>
<reference evidence="1 2" key="1">
    <citation type="submission" date="2017-03" db="EMBL/GenBank/DDBJ databases">
        <title>An alternative strategy for trypanosome survival in the mammalian bloodstream revealed through genome and transcriptome analysis of the ubiquitous bovine parasite Trypanosoma (Megatrypanum) theileri.</title>
        <authorList>
            <person name="Kelly S."/>
            <person name="Ivens A."/>
            <person name="Mott A."/>
            <person name="O'Neill E."/>
            <person name="Emms D."/>
            <person name="Macleod O."/>
            <person name="Voorheis P."/>
            <person name="Matthews J."/>
            <person name="Matthews K."/>
            <person name="Carrington M."/>
        </authorList>
    </citation>
    <scope>NUCLEOTIDE SEQUENCE [LARGE SCALE GENOMIC DNA]</scope>
    <source>
        <strain evidence="1">Edinburgh</strain>
    </source>
</reference>
<dbReference type="Proteomes" id="UP000192257">
    <property type="component" value="Unassembled WGS sequence"/>
</dbReference>
<keyword evidence="2" id="KW-1185">Reference proteome</keyword>
<dbReference type="VEuPathDB" id="TriTrypDB:TM35_000331740"/>
<proteinExistence type="predicted"/>
<comment type="caution">
    <text evidence="1">The sequence shown here is derived from an EMBL/GenBank/DDBJ whole genome shotgun (WGS) entry which is preliminary data.</text>
</comment>
<organism evidence="1 2">
    <name type="scientific">Trypanosoma theileri</name>
    <dbReference type="NCBI Taxonomy" id="67003"/>
    <lineage>
        <taxon>Eukaryota</taxon>
        <taxon>Discoba</taxon>
        <taxon>Euglenozoa</taxon>
        <taxon>Kinetoplastea</taxon>
        <taxon>Metakinetoplastina</taxon>
        <taxon>Trypanosomatida</taxon>
        <taxon>Trypanosomatidae</taxon>
        <taxon>Trypanosoma</taxon>
    </lineage>
</organism>